<dbReference type="InterPro" id="IPR003829">
    <property type="entry name" value="Pirin_N_dom"/>
</dbReference>
<protein>
    <recommendedName>
        <fullName evidence="6">Pirin</fullName>
    </recommendedName>
</protein>
<dbReference type="Pfam" id="PF02678">
    <property type="entry name" value="Pirin"/>
    <property type="match status" value="1"/>
</dbReference>
<dbReference type="Pfam" id="PF17954">
    <property type="entry name" value="Pirin_C_2"/>
    <property type="match status" value="1"/>
</dbReference>
<dbReference type="InterPro" id="IPR014710">
    <property type="entry name" value="RmlC-like_jellyroll"/>
</dbReference>
<dbReference type="InterPro" id="IPR012093">
    <property type="entry name" value="Pirin"/>
</dbReference>
<evidence type="ECO:0000256" key="1">
    <source>
        <dbReference type="ARBA" id="ARBA00008416"/>
    </source>
</evidence>
<dbReference type="CDD" id="cd02910">
    <property type="entry name" value="cupin_Yhhw_N"/>
    <property type="match status" value="1"/>
</dbReference>
<dbReference type="PANTHER" id="PTHR43212">
    <property type="entry name" value="QUERCETIN 2,3-DIOXYGENASE"/>
    <property type="match status" value="1"/>
</dbReference>
<dbReference type="EMBL" id="HBFQ01013464">
    <property type="protein sequence ID" value="CAD8835005.1"/>
    <property type="molecule type" value="Transcribed_RNA"/>
</dbReference>
<evidence type="ECO:0008006" key="6">
    <source>
        <dbReference type="Google" id="ProtNLM"/>
    </source>
</evidence>
<evidence type="ECO:0000313" key="5">
    <source>
        <dbReference type="EMBL" id="CAD8835005.1"/>
    </source>
</evidence>
<dbReference type="Gene3D" id="2.60.120.10">
    <property type="entry name" value="Jelly Rolls"/>
    <property type="match status" value="2"/>
</dbReference>
<accession>A0A7S1EZX9</accession>
<dbReference type="AlphaFoldDB" id="A0A7S1EZX9"/>
<dbReference type="InterPro" id="IPR011051">
    <property type="entry name" value="RmlC_Cupin_sf"/>
</dbReference>
<dbReference type="InterPro" id="IPR041602">
    <property type="entry name" value="Quercetinase_C"/>
</dbReference>
<feature type="domain" description="Pirin N-terminal" evidence="3">
    <location>
        <begin position="49"/>
        <end position="152"/>
    </location>
</feature>
<proteinExistence type="inferred from homology"/>
<reference evidence="5" key="1">
    <citation type="submission" date="2021-01" db="EMBL/GenBank/DDBJ databases">
        <authorList>
            <person name="Corre E."/>
            <person name="Pelletier E."/>
            <person name="Niang G."/>
            <person name="Scheremetjew M."/>
            <person name="Finn R."/>
            <person name="Kale V."/>
            <person name="Holt S."/>
            <person name="Cochrane G."/>
            <person name="Meng A."/>
            <person name="Brown T."/>
            <person name="Cohen L."/>
        </authorList>
    </citation>
    <scope>NUCLEOTIDE SEQUENCE</scope>
</reference>
<gene>
    <name evidence="5" type="ORF">NSCI0253_LOCUS9353</name>
</gene>
<comment type="similarity">
    <text evidence="1 2">Belongs to the pirin family.</text>
</comment>
<dbReference type="PANTHER" id="PTHR43212:SF3">
    <property type="entry name" value="QUERCETIN 2,3-DIOXYGENASE"/>
    <property type="match status" value="1"/>
</dbReference>
<evidence type="ECO:0000259" key="4">
    <source>
        <dbReference type="Pfam" id="PF17954"/>
    </source>
</evidence>
<name>A0A7S1EZX9_NOCSC</name>
<evidence type="ECO:0000259" key="3">
    <source>
        <dbReference type="Pfam" id="PF02678"/>
    </source>
</evidence>
<dbReference type="SUPFAM" id="SSF51182">
    <property type="entry name" value="RmlC-like cupins"/>
    <property type="match status" value="1"/>
</dbReference>
<sequence length="290" mass="32027">MAAVTHGASAPRGGTLKKVAQSVLGVSEPTPHMFGNPANPSKDPDWTNWNWLKSRFHFSFAEYHNPHNQNFGVLRVMNDDLVQPQRGFATHGHRDAEICTYVIEGELSHKDSMGTSETIGPGAIQFMTAGSGVQHSEHNQSPKPLRFIQMWLTPRARGLTPNYGSTPGSKESRFNAWHHMVSDTESDAVTDVKINADANMYVAEIGEGQQLVFNVEEGRQAYVLCVDGTAKLTRQPGDDWKVCSDLAFELQRHDASEIVGPVEVSMSGPSHMLVVEMRYDARSAGRRDLP</sequence>
<evidence type="ECO:0000256" key="2">
    <source>
        <dbReference type="RuleBase" id="RU003457"/>
    </source>
</evidence>
<feature type="domain" description="Quercetin 2,3-dioxygenase C-terminal cupin" evidence="4">
    <location>
        <begin position="190"/>
        <end position="236"/>
    </location>
</feature>
<organism evidence="5">
    <name type="scientific">Noctiluca scintillans</name>
    <name type="common">Sea sparkle</name>
    <name type="synonym">Red tide dinoflagellate</name>
    <dbReference type="NCBI Taxonomy" id="2966"/>
    <lineage>
        <taxon>Eukaryota</taxon>
        <taxon>Sar</taxon>
        <taxon>Alveolata</taxon>
        <taxon>Dinophyceae</taxon>
        <taxon>Noctilucales</taxon>
        <taxon>Noctilucaceae</taxon>
        <taxon>Noctiluca</taxon>
    </lineage>
</organism>